<gene>
    <name evidence="8" type="ORF">SAMN05216354_0800</name>
</gene>
<dbReference type="AlphaFoldDB" id="A0A1H5T2H6"/>
<keyword evidence="5" id="KW-0998">Cell outer membrane</keyword>
<dbReference type="InterPro" id="IPR011990">
    <property type="entry name" value="TPR-like_helical_dom_sf"/>
</dbReference>
<dbReference type="EMBL" id="FNUV01000002">
    <property type="protein sequence ID" value="SEF56281.1"/>
    <property type="molecule type" value="Genomic_DNA"/>
</dbReference>
<reference evidence="8 9" key="1">
    <citation type="submission" date="2016-10" db="EMBL/GenBank/DDBJ databases">
        <authorList>
            <person name="de Groot N.N."/>
        </authorList>
    </citation>
    <scope>NUCLEOTIDE SEQUENCE [LARGE SCALE GENOMIC DNA]</scope>
    <source>
        <strain evidence="8 9">AR32</strain>
    </source>
</reference>
<keyword evidence="3" id="KW-0732">Signal</keyword>
<evidence type="ECO:0000256" key="5">
    <source>
        <dbReference type="ARBA" id="ARBA00023237"/>
    </source>
</evidence>
<accession>A0A1H5T2H6</accession>
<sequence length="557" mass="62428">MKLRNIIYSALAVSALTLTSCSDSYLDEKMYSSYGTDVTDVEAKVIGLHQKFADLWGWSDQQGFVGCFQDGTDVGAPGSTQGVEVPFYQYGSLNAENSGVSKLWTSLYSIINSANIIINTENVDAAAKGEAEFFRAYAYNMLVTLWGPVPLLTESKAEPRTDFTRNAVSEIDAVIFADLNDAIANLPEVGKTKTQNRINKDCARILAGEAFNRMGKFAEAEAAVSATINSGNYKLISERYGKFLSDAGDYYSDMFRWGNQRRSQGNTEGIWVFQMEYNRDVTGGIINAPQQRRNWVAAFHKLTDFMQNADSLGGRGNGRLRLSNYVKYGIWEDGDIRNSNHNIRRILYANKPNVNKEISVKDGFRVDDGTSGATKITIKTGDRIYWKTSDTLEVMYPHPTKWGAYDPTDDFGWEMVKDWPLMRFAEAYLLRAEARINQGNTAGAAEDINVLRDRAFKTYRAETGNANAGKVTAAQMTIDFLLDERIREMVGEENRRYTLCRTGKLAERVKMMMDKWAEGTDSKKITGFDASKHTLLPIPLSEIQLNKDADLQQNPGY</sequence>
<dbReference type="Proteomes" id="UP000236735">
    <property type="component" value="Unassembled WGS sequence"/>
</dbReference>
<dbReference type="SUPFAM" id="SSF48452">
    <property type="entry name" value="TPR-like"/>
    <property type="match status" value="1"/>
</dbReference>
<feature type="domain" description="SusD-like N-terminal" evidence="7">
    <location>
        <begin position="25"/>
        <end position="203"/>
    </location>
</feature>
<comment type="subcellular location">
    <subcellularLocation>
        <location evidence="1">Cell outer membrane</location>
    </subcellularLocation>
</comment>
<dbReference type="PROSITE" id="PS51257">
    <property type="entry name" value="PROKAR_LIPOPROTEIN"/>
    <property type="match status" value="1"/>
</dbReference>
<evidence type="ECO:0000259" key="7">
    <source>
        <dbReference type="Pfam" id="PF14322"/>
    </source>
</evidence>
<name>A0A1H5T2H6_XYLRU</name>
<dbReference type="Pfam" id="PF07980">
    <property type="entry name" value="SusD_RagB"/>
    <property type="match status" value="1"/>
</dbReference>
<dbReference type="InterPro" id="IPR033985">
    <property type="entry name" value="SusD-like_N"/>
</dbReference>
<evidence type="ECO:0000256" key="1">
    <source>
        <dbReference type="ARBA" id="ARBA00004442"/>
    </source>
</evidence>
<keyword evidence="4" id="KW-0472">Membrane</keyword>
<feature type="domain" description="RagB/SusD" evidence="6">
    <location>
        <begin position="381"/>
        <end position="557"/>
    </location>
</feature>
<evidence type="ECO:0000256" key="4">
    <source>
        <dbReference type="ARBA" id="ARBA00023136"/>
    </source>
</evidence>
<evidence type="ECO:0000259" key="6">
    <source>
        <dbReference type="Pfam" id="PF07980"/>
    </source>
</evidence>
<protein>
    <submittedName>
        <fullName evidence="8">Starch-binding associating with outer membrane</fullName>
    </submittedName>
</protein>
<organism evidence="8 9">
    <name type="scientific">Xylanibacter ruminicola</name>
    <name type="common">Prevotella ruminicola</name>
    <dbReference type="NCBI Taxonomy" id="839"/>
    <lineage>
        <taxon>Bacteria</taxon>
        <taxon>Pseudomonadati</taxon>
        <taxon>Bacteroidota</taxon>
        <taxon>Bacteroidia</taxon>
        <taxon>Bacteroidales</taxon>
        <taxon>Prevotellaceae</taxon>
        <taxon>Xylanibacter</taxon>
    </lineage>
</organism>
<evidence type="ECO:0000313" key="8">
    <source>
        <dbReference type="EMBL" id="SEF56281.1"/>
    </source>
</evidence>
<dbReference type="Gene3D" id="1.25.40.390">
    <property type="match status" value="1"/>
</dbReference>
<evidence type="ECO:0000256" key="2">
    <source>
        <dbReference type="ARBA" id="ARBA00006275"/>
    </source>
</evidence>
<evidence type="ECO:0000256" key="3">
    <source>
        <dbReference type="ARBA" id="ARBA00022729"/>
    </source>
</evidence>
<proteinExistence type="inferred from homology"/>
<dbReference type="InterPro" id="IPR012944">
    <property type="entry name" value="SusD_RagB_dom"/>
</dbReference>
<dbReference type="GO" id="GO:0009279">
    <property type="term" value="C:cell outer membrane"/>
    <property type="evidence" value="ECO:0007669"/>
    <property type="project" value="UniProtKB-SubCell"/>
</dbReference>
<comment type="similarity">
    <text evidence="2">Belongs to the SusD family.</text>
</comment>
<dbReference type="Pfam" id="PF14322">
    <property type="entry name" value="SusD-like_3"/>
    <property type="match status" value="1"/>
</dbReference>
<evidence type="ECO:0000313" key="9">
    <source>
        <dbReference type="Proteomes" id="UP000236735"/>
    </source>
</evidence>
<dbReference type="RefSeq" id="WP_103915220.1">
    <property type="nucleotide sequence ID" value="NZ_FNUV01000002.1"/>
</dbReference>